<evidence type="ECO:0000313" key="2">
    <source>
        <dbReference type="EMBL" id="KAL0958022.1"/>
    </source>
</evidence>
<gene>
    <name evidence="2" type="ORF">HGRIS_000197</name>
</gene>
<feature type="region of interest" description="Disordered" evidence="1">
    <location>
        <begin position="1"/>
        <end position="54"/>
    </location>
</feature>
<protein>
    <recommendedName>
        <fullName evidence="4">Zinc finger RING-type eukaryotic domain-containing protein</fullName>
    </recommendedName>
</protein>
<feature type="compositionally biased region" description="Polar residues" evidence="1">
    <location>
        <begin position="131"/>
        <end position="148"/>
    </location>
</feature>
<dbReference type="Proteomes" id="UP001556367">
    <property type="component" value="Unassembled WGS sequence"/>
</dbReference>
<keyword evidence="3" id="KW-1185">Reference proteome</keyword>
<name>A0ABR3JRP1_9AGAR</name>
<comment type="caution">
    <text evidence="2">The sequence shown here is derived from an EMBL/GenBank/DDBJ whole genome shotgun (WGS) entry which is preliminary data.</text>
</comment>
<sequence>MASCSRSQTTSEIVSGSRDSCCSSSVEGFSKGGSKDMEGSTTDDVPRTARVGCSSGHARTSFCERFEDDASGEISKTPKADCRSPCNSYGQRHDRVEFVSECHDPHCGTSASVNDADGADCRVPCSIYSSPTPSTSLGKRSEAPTTSVGVADSSDAADDLQSDFEDMEDLVFNANPDIPEDLADSESECEDETDETGLHGQSNVIGEEMPFLCPMCRTIPNDLRVTACGHLFCTPIIGKKASILNSHSAKSVDLPSATPAISSLSSITLPTILPSGSDSGILPSDTEVSDASATVLASVSVGVGAGERRGFPLGPSNESDRGGRFGRPGRGVEAVELGAPPPQRQKCLLQSPLPSLEICWL</sequence>
<dbReference type="EMBL" id="JASNQZ010000004">
    <property type="protein sequence ID" value="KAL0958022.1"/>
    <property type="molecule type" value="Genomic_DNA"/>
</dbReference>
<feature type="region of interest" description="Disordered" evidence="1">
    <location>
        <begin position="307"/>
        <end position="338"/>
    </location>
</feature>
<feature type="region of interest" description="Disordered" evidence="1">
    <location>
        <begin position="131"/>
        <end position="154"/>
    </location>
</feature>
<dbReference type="SUPFAM" id="SSF57850">
    <property type="entry name" value="RING/U-box"/>
    <property type="match status" value="1"/>
</dbReference>
<evidence type="ECO:0008006" key="4">
    <source>
        <dbReference type="Google" id="ProtNLM"/>
    </source>
</evidence>
<proteinExistence type="predicted"/>
<evidence type="ECO:0000313" key="3">
    <source>
        <dbReference type="Proteomes" id="UP001556367"/>
    </source>
</evidence>
<feature type="compositionally biased region" description="Polar residues" evidence="1">
    <location>
        <begin position="1"/>
        <end position="14"/>
    </location>
</feature>
<feature type="compositionally biased region" description="Low complexity" evidence="1">
    <location>
        <begin position="15"/>
        <end position="25"/>
    </location>
</feature>
<evidence type="ECO:0000256" key="1">
    <source>
        <dbReference type="SAM" id="MobiDB-lite"/>
    </source>
</evidence>
<accession>A0ABR3JRP1</accession>
<organism evidence="2 3">
    <name type="scientific">Hohenbuehelia grisea</name>
    <dbReference type="NCBI Taxonomy" id="104357"/>
    <lineage>
        <taxon>Eukaryota</taxon>
        <taxon>Fungi</taxon>
        <taxon>Dikarya</taxon>
        <taxon>Basidiomycota</taxon>
        <taxon>Agaricomycotina</taxon>
        <taxon>Agaricomycetes</taxon>
        <taxon>Agaricomycetidae</taxon>
        <taxon>Agaricales</taxon>
        <taxon>Pleurotineae</taxon>
        <taxon>Pleurotaceae</taxon>
        <taxon>Hohenbuehelia</taxon>
    </lineage>
</organism>
<reference evidence="3" key="1">
    <citation type="submission" date="2024-06" db="EMBL/GenBank/DDBJ databases">
        <title>Multi-omics analyses provide insights into the biosynthesis of the anticancer antibiotic pleurotin in Hohenbuehelia grisea.</title>
        <authorList>
            <person name="Weaver J.A."/>
            <person name="Alberti F."/>
        </authorList>
    </citation>
    <scope>NUCLEOTIDE SEQUENCE [LARGE SCALE GENOMIC DNA]</scope>
    <source>
        <strain evidence="3">T-177</strain>
    </source>
</reference>